<comment type="caution">
    <text evidence="1">The sequence shown here is derived from an EMBL/GenBank/DDBJ whole genome shotgun (WGS) entry which is preliminary data.</text>
</comment>
<dbReference type="GO" id="GO:0046513">
    <property type="term" value="P:ceramide biosynthetic process"/>
    <property type="evidence" value="ECO:0007669"/>
    <property type="project" value="TreeGrafter"/>
</dbReference>
<reference evidence="2" key="1">
    <citation type="journal article" date="2016" name="Nat. Commun.">
        <title>The Gonium pectorale genome demonstrates co-option of cell cycle regulation during the evolution of multicellularity.</title>
        <authorList>
            <person name="Hanschen E.R."/>
            <person name="Marriage T.N."/>
            <person name="Ferris P.J."/>
            <person name="Hamaji T."/>
            <person name="Toyoda A."/>
            <person name="Fujiyama A."/>
            <person name="Neme R."/>
            <person name="Noguchi H."/>
            <person name="Minakuchi Y."/>
            <person name="Suzuki M."/>
            <person name="Kawai-Toyooka H."/>
            <person name="Smith D.R."/>
            <person name="Sparks H."/>
            <person name="Anderson J."/>
            <person name="Bakaric R."/>
            <person name="Luria V."/>
            <person name="Karger A."/>
            <person name="Kirschner M.W."/>
            <person name="Durand P.M."/>
            <person name="Michod R.E."/>
            <person name="Nozaki H."/>
            <person name="Olson B.J."/>
        </authorList>
    </citation>
    <scope>NUCLEOTIDE SEQUENCE [LARGE SCALE GENOMIC DNA]</scope>
    <source>
        <strain evidence="2">NIES-2863</strain>
    </source>
</reference>
<dbReference type="PANTHER" id="PTHR12393:SF6">
    <property type="entry name" value="SPHINGOMYELIN PHOSPHODIESTERASE 2"/>
    <property type="match status" value="1"/>
</dbReference>
<gene>
    <name evidence="1" type="ORF">GPECTOR_29g72</name>
</gene>
<evidence type="ECO:0000313" key="2">
    <source>
        <dbReference type="Proteomes" id="UP000075714"/>
    </source>
</evidence>
<dbReference type="GO" id="GO:0071944">
    <property type="term" value="C:cell periphery"/>
    <property type="evidence" value="ECO:0007669"/>
    <property type="project" value="TreeGrafter"/>
</dbReference>
<dbReference type="GO" id="GO:0004620">
    <property type="term" value="F:phospholipase activity"/>
    <property type="evidence" value="ECO:0007669"/>
    <property type="project" value="TreeGrafter"/>
</dbReference>
<dbReference type="GO" id="GO:0030149">
    <property type="term" value="P:sphingolipid catabolic process"/>
    <property type="evidence" value="ECO:0007669"/>
    <property type="project" value="TreeGrafter"/>
</dbReference>
<protein>
    <recommendedName>
        <fullName evidence="3">Ankyrin repeat domain-containing protein</fullName>
    </recommendedName>
</protein>
<dbReference type="GO" id="GO:0005783">
    <property type="term" value="C:endoplasmic reticulum"/>
    <property type="evidence" value="ECO:0007669"/>
    <property type="project" value="TreeGrafter"/>
</dbReference>
<organism evidence="1 2">
    <name type="scientific">Gonium pectorale</name>
    <name type="common">Green alga</name>
    <dbReference type="NCBI Taxonomy" id="33097"/>
    <lineage>
        <taxon>Eukaryota</taxon>
        <taxon>Viridiplantae</taxon>
        <taxon>Chlorophyta</taxon>
        <taxon>core chlorophytes</taxon>
        <taxon>Chlorophyceae</taxon>
        <taxon>CS clade</taxon>
        <taxon>Chlamydomonadales</taxon>
        <taxon>Volvocaceae</taxon>
        <taxon>Gonium</taxon>
    </lineage>
</organism>
<dbReference type="EMBL" id="LSYV01000030">
    <property type="protein sequence ID" value="KXZ48297.1"/>
    <property type="molecule type" value="Genomic_DNA"/>
</dbReference>
<dbReference type="PANTHER" id="PTHR12393">
    <property type="entry name" value="SPHINGOMYELIN PHOSPHODIESTERASE RELATED"/>
    <property type="match status" value="1"/>
</dbReference>
<name>A0A150GEL8_GONPE</name>
<dbReference type="SUPFAM" id="SSF140860">
    <property type="entry name" value="Pseudo ankyrin repeat-like"/>
    <property type="match status" value="1"/>
</dbReference>
<keyword evidence="2" id="KW-1185">Reference proteome</keyword>
<dbReference type="InterPro" id="IPR036770">
    <property type="entry name" value="Ankyrin_rpt-contain_sf"/>
</dbReference>
<dbReference type="GO" id="GO:0016020">
    <property type="term" value="C:membrane"/>
    <property type="evidence" value="ECO:0007669"/>
    <property type="project" value="TreeGrafter"/>
</dbReference>
<sequence>MNKATAELFSGPQHTVIHLSQPAPPHAFTAHWLAPGATRGLTLERRKKLVRLVAASGVLPNMVVALQAAGFVGGASQALKAAAGAGQLPMCQWLWDNIHSRTEDPYDIFLADDALEAAAAGGHRSVCEWLLALGRLALHNRAMFAAAKGGHADLAEWLIPQRFNFIEDAHLYLQGSAHGCDLPALQRAWLRFGPSLDLTKKGGVLTSTFRCPAPDWAAKAEWLEAQGCPRVQWASEVAVGLPDDGEALDRLIWLLGRGYPAAAGLVSRAALYGNMVVLQYLLARMPMLGDAHAEAELVEAAAAGGQLAMLQALHAAGLPLHRHVQAAAGPAARGGHVHVQTWLLEALGPAAVVRSGGLVTAAVESGSMELLAWLRHHGCHCDCGAYTSAAEAGWEAALEWLAEQGCPMPASGQPYVAACRNGDLATATCLRRLGVPWGPVGSVLGAGAAERPIDPIPLPLLRWLLKEGCPVDYKAFRERVLACNAVWPWWEDEVLQLLEEYRGHWHPSYDH</sequence>
<dbReference type="Gene3D" id="1.25.40.20">
    <property type="entry name" value="Ankyrin repeat-containing domain"/>
    <property type="match status" value="2"/>
</dbReference>
<evidence type="ECO:0008006" key="3">
    <source>
        <dbReference type="Google" id="ProtNLM"/>
    </source>
</evidence>
<proteinExistence type="predicted"/>
<evidence type="ECO:0000313" key="1">
    <source>
        <dbReference type="EMBL" id="KXZ48297.1"/>
    </source>
</evidence>
<accession>A0A150GEL8</accession>
<dbReference type="AlphaFoldDB" id="A0A150GEL8"/>
<dbReference type="Proteomes" id="UP000075714">
    <property type="component" value="Unassembled WGS sequence"/>
</dbReference>